<dbReference type="AlphaFoldDB" id="A0A3B5B968"/>
<dbReference type="PANTHER" id="PTHR45749">
    <property type="match status" value="1"/>
</dbReference>
<protein>
    <recommendedName>
        <fullName evidence="2">DUF4371 domain-containing protein</fullName>
    </recommendedName>
</protein>
<feature type="domain" description="DUF4371" evidence="2">
    <location>
        <begin position="178"/>
        <end position="326"/>
    </location>
</feature>
<proteinExistence type="predicted"/>
<keyword evidence="1" id="KW-0472">Membrane</keyword>
<sequence length="637" mass="72614">MPTLPIEHIRMLLHNYHCSTITMSYPIFDLACEDLFYRLIVLLLFIYFIYFFTDISQTRVAGQTQPVLRTFPRRLQGKGRSRAFTAIWYKDYTWIEYSQCQDTTHWFACSHFSLPSAPDTTFSSGLGISNWKKAMYKDGGFQMHAKSEHHLNAMVAWTEYKRCGRKQTVANVLLCTATQNIAQRGHRESEGSSNKGNFLAILELIAKHDPLVKQKMGHGNAKYTSHIFQNEIIEVLADMVSAAFSILVDETKDLKKQEQISLVLRYDYKGIGHERFMHFEHADKLDAAGLTEKIVTSLHKYGLEFREHLVGQGYDGASVMSGRHNGVSARMKLRLSRLFMCTVTHTLFTFLSGSYVHQKWQDTQRTVFHGQPRELPRLSDVRWACRFYACPNLMDRLPAVLRVLDEINGENNGDGRVEAHGLSGQIDLSFVGLLVVFGRILRDAKFLSDMLPSASLDSARAVDLIEELQNNTEMKHFSESCGQKRTVIKTKSLSVFCPILDTVGAELESSKSQKQQLCEGASSVLFITQTWMILSMNYIQPNGSWTEKSSQFSWNLSVKSFMNCSYSSYLEAQLYGQRSFSALKLIKNHLRSTMSNDRLSDFGVLSVESSRAEALDMDEFIQLFASRHGNRKTQMFS</sequence>
<organism evidence="3">
    <name type="scientific">Stegastes partitus</name>
    <name type="common">bicolor damselfish</name>
    <dbReference type="NCBI Taxonomy" id="144197"/>
    <lineage>
        <taxon>Eukaryota</taxon>
        <taxon>Metazoa</taxon>
        <taxon>Chordata</taxon>
        <taxon>Craniata</taxon>
        <taxon>Vertebrata</taxon>
        <taxon>Euteleostomi</taxon>
        <taxon>Actinopterygii</taxon>
        <taxon>Neopterygii</taxon>
        <taxon>Teleostei</taxon>
        <taxon>Neoteleostei</taxon>
        <taxon>Acanthomorphata</taxon>
        <taxon>Ovalentaria</taxon>
        <taxon>Pomacentridae</taxon>
        <taxon>Stegastes</taxon>
    </lineage>
</organism>
<feature type="transmembrane region" description="Helical" evidence="1">
    <location>
        <begin position="35"/>
        <end position="53"/>
    </location>
</feature>
<name>A0A3B5B968_9TELE</name>
<dbReference type="PANTHER" id="PTHR45749:SF37">
    <property type="entry name" value="OS05G0311600 PROTEIN"/>
    <property type="match status" value="1"/>
</dbReference>
<keyword evidence="1" id="KW-0812">Transmembrane</keyword>
<evidence type="ECO:0000259" key="2">
    <source>
        <dbReference type="Pfam" id="PF14291"/>
    </source>
</evidence>
<keyword evidence="1" id="KW-1133">Transmembrane helix</keyword>
<dbReference type="GeneTree" id="ENSGT00940000164001"/>
<evidence type="ECO:0000313" key="3">
    <source>
        <dbReference type="Ensembl" id="ENSSPAP00000026649.1"/>
    </source>
</evidence>
<reference evidence="3" key="1">
    <citation type="submission" date="2023-09" db="UniProtKB">
        <authorList>
            <consortium name="Ensembl"/>
        </authorList>
    </citation>
    <scope>IDENTIFICATION</scope>
</reference>
<dbReference type="STRING" id="144197.ENSSPAP00000026649"/>
<dbReference type="InterPro" id="IPR025398">
    <property type="entry name" value="DUF4371"/>
</dbReference>
<evidence type="ECO:0000256" key="1">
    <source>
        <dbReference type="SAM" id="Phobius"/>
    </source>
</evidence>
<dbReference type="Ensembl" id="ENSSPAT00000027087.1">
    <property type="protein sequence ID" value="ENSSPAP00000026649.1"/>
    <property type="gene ID" value="ENSSPAG00000020095.1"/>
</dbReference>
<dbReference type="Pfam" id="PF14291">
    <property type="entry name" value="DUF4371"/>
    <property type="match status" value="1"/>
</dbReference>
<accession>A0A3B5B968</accession>